<comment type="similarity">
    <text evidence="1">Belongs to the amidase family.</text>
</comment>
<dbReference type="EMBL" id="JAMSLR010000008">
    <property type="protein sequence ID" value="MCM8749859.1"/>
    <property type="molecule type" value="Genomic_DNA"/>
</dbReference>
<organism evidence="3 4">
    <name type="scientific">Thermalbibacter longus</name>
    <dbReference type="NCBI Taxonomy" id="2951981"/>
    <lineage>
        <taxon>Bacteria</taxon>
        <taxon>Pseudomonadati</taxon>
        <taxon>Thermomicrobiota</taxon>
        <taxon>Thermomicrobia</taxon>
        <taxon>Thermomicrobiales</taxon>
        <taxon>Thermomicrobiaceae</taxon>
        <taxon>Thermalbibacter</taxon>
    </lineage>
</organism>
<dbReference type="EC" id="3.5.1.4" evidence="3"/>
<name>A0AA41WFY4_9BACT</name>
<comment type="caution">
    <text evidence="3">The sequence shown here is derived from an EMBL/GenBank/DDBJ whole genome shotgun (WGS) entry which is preliminary data.</text>
</comment>
<dbReference type="InterPro" id="IPR036928">
    <property type="entry name" value="AS_sf"/>
</dbReference>
<evidence type="ECO:0000313" key="4">
    <source>
        <dbReference type="Proteomes" id="UP001165306"/>
    </source>
</evidence>
<reference evidence="3" key="1">
    <citation type="submission" date="2022-06" db="EMBL/GenBank/DDBJ databases">
        <title>CFH 74404 Thermomicrobiaceae sp.</title>
        <authorList>
            <person name="Ming H."/>
            <person name="Li W.-J."/>
            <person name="Zhao Z."/>
        </authorList>
    </citation>
    <scope>NUCLEOTIDE SEQUENCE</scope>
    <source>
        <strain evidence="3">CFH 74404</strain>
    </source>
</reference>
<dbReference type="InterPro" id="IPR000120">
    <property type="entry name" value="Amidase"/>
</dbReference>
<dbReference type="PANTHER" id="PTHR11895">
    <property type="entry name" value="TRANSAMIDASE"/>
    <property type="match status" value="1"/>
</dbReference>
<accession>A0AA41WFY4</accession>
<dbReference type="Pfam" id="PF01425">
    <property type="entry name" value="Amidase"/>
    <property type="match status" value="1"/>
</dbReference>
<dbReference type="PROSITE" id="PS00571">
    <property type="entry name" value="AMIDASES"/>
    <property type="match status" value="1"/>
</dbReference>
<dbReference type="GO" id="GO:0004040">
    <property type="term" value="F:amidase activity"/>
    <property type="evidence" value="ECO:0007669"/>
    <property type="project" value="UniProtKB-EC"/>
</dbReference>
<dbReference type="AlphaFoldDB" id="A0AA41WFY4"/>
<keyword evidence="3" id="KW-0378">Hydrolase</keyword>
<dbReference type="NCBIfam" id="NF004815">
    <property type="entry name" value="PRK06169.1"/>
    <property type="match status" value="1"/>
</dbReference>
<evidence type="ECO:0000256" key="1">
    <source>
        <dbReference type="ARBA" id="ARBA00009199"/>
    </source>
</evidence>
<dbReference type="RefSeq" id="WP_284057641.1">
    <property type="nucleotide sequence ID" value="NZ_JAMSLR010000008.1"/>
</dbReference>
<dbReference type="Proteomes" id="UP001165306">
    <property type="component" value="Unassembled WGS sequence"/>
</dbReference>
<evidence type="ECO:0000259" key="2">
    <source>
        <dbReference type="Pfam" id="PF01425"/>
    </source>
</evidence>
<dbReference type="SUPFAM" id="SSF75304">
    <property type="entry name" value="Amidase signature (AS) enzymes"/>
    <property type="match status" value="1"/>
</dbReference>
<dbReference type="InterPro" id="IPR020556">
    <property type="entry name" value="Amidase_CS"/>
</dbReference>
<protein>
    <submittedName>
        <fullName evidence="3">Amidase</fullName>
        <ecNumber evidence="3">3.5.1.4</ecNumber>
    </submittedName>
</protein>
<dbReference type="PANTHER" id="PTHR11895:SF7">
    <property type="entry name" value="GLUTAMYL-TRNA(GLN) AMIDOTRANSFERASE SUBUNIT A, MITOCHONDRIAL"/>
    <property type="match status" value="1"/>
</dbReference>
<dbReference type="InterPro" id="IPR023631">
    <property type="entry name" value="Amidase_dom"/>
</dbReference>
<gene>
    <name evidence="3" type="ORF">NET02_11935</name>
</gene>
<keyword evidence="4" id="KW-1185">Reference proteome</keyword>
<feature type="domain" description="Amidase" evidence="2">
    <location>
        <begin position="27"/>
        <end position="449"/>
    </location>
</feature>
<sequence length="469" mass="50351">MSQAELCYLSAIELRELFRKRALSPVEVTDAILGRIERLNPTLTAFITVTADLARKQALEAEQAYAAGHDQPPLLGVPLSIKDVTPTRGVRTTRGSLLWKDWIPEADAPVVERLYAAGGVLLGKTNTPELGWKGDSGNRVVGPTHNPWKIGRTAGGSSGGAAAAVAAGLGPLAQGTDGAGSIRIPAAFCGIFGFKPSFGLIPYYPPSAVESLAHMGPMTRTVADAALMLNVMAGPDPRDRNSLNPTGIDYLVSLEDEIGGLRACWISRAGDLPVDAEVDRLAEDAARAFSELGCEVEALPEPLDVPYTALDLIWSTAMAAVHRDDLEQVRELVDPGRLAVIEAGLNVRGVDLAWAYAERSAYADRLRHLMERYDILLTPTVPVTAFAAGADHPGEIQGHPTTYLSWTPFTYPFNFSGQPAATVPCGFTSEGLPVGLQIVGRWREDVTVLRAAAAFERYRPWAQLRPPVD</sequence>
<proteinExistence type="inferred from homology"/>
<evidence type="ECO:0000313" key="3">
    <source>
        <dbReference type="EMBL" id="MCM8749859.1"/>
    </source>
</evidence>
<dbReference type="Gene3D" id="3.90.1300.10">
    <property type="entry name" value="Amidase signature (AS) domain"/>
    <property type="match status" value="1"/>
</dbReference>